<evidence type="ECO:0000313" key="3">
    <source>
        <dbReference type="Proteomes" id="UP000244912"/>
    </source>
</evidence>
<feature type="transmembrane region" description="Helical" evidence="1">
    <location>
        <begin position="6"/>
        <end position="23"/>
    </location>
</feature>
<protein>
    <submittedName>
        <fullName evidence="2">Uncharacterized protein</fullName>
    </submittedName>
</protein>
<proteinExistence type="predicted"/>
<reference evidence="2 3" key="1">
    <citation type="submission" date="2018-03" db="EMBL/GenBank/DDBJ databases">
        <authorList>
            <person name="Keele B.F."/>
        </authorList>
    </citation>
    <scope>NUCLEOTIDE SEQUENCE [LARGE SCALE GENOMIC DNA]</scope>
    <source>
        <strain evidence="2 3">CECT 8504</strain>
    </source>
</reference>
<keyword evidence="1" id="KW-0472">Membrane</keyword>
<dbReference type="EMBL" id="ONZF01000002">
    <property type="protein sequence ID" value="SPJ23005.1"/>
    <property type="molecule type" value="Genomic_DNA"/>
</dbReference>
<dbReference type="Proteomes" id="UP000244912">
    <property type="component" value="Unassembled WGS sequence"/>
</dbReference>
<evidence type="ECO:0000256" key="1">
    <source>
        <dbReference type="SAM" id="Phobius"/>
    </source>
</evidence>
<sequence>MFIDIVTGAIIVSCLGAAVWILGSSYPKLVQRTVSLFR</sequence>
<keyword evidence="1" id="KW-1133">Transmembrane helix</keyword>
<accession>A0A2R8BSB4</accession>
<evidence type="ECO:0000313" key="2">
    <source>
        <dbReference type="EMBL" id="SPJ23005.1"/>
    </source>
</evidence>
<keyword evidence="1" id="KW-0812">Transmembrane</keyword>
<organism evidence="2 3">
    <name type="scientific">Palleronia abyssalis</name>
    <dbReference type="NCBI Taxonomy" id="1501240"/>
    <lineage>
        <taxon>Bacteria</taxon>
        <taxon>Pseudomonadati</taxon>
        <taxon>Pseudomonadota</taxon>
        <taxon>Alphaproteobacteria</taxon>
        <taxon>Rhodobacterales</taxon>
        <taxon>Roseobacteraceae</taxon>
        <taxon>Palleronia</taxon>
    </lineage>
</organism>
<dbReference type="AlphaFoldDB" id="A0A2R8BSB4"/>
<name>A0A2R8BSB4_9RHOB</name>
<gene>
    <name evidence="2" type="ORF">PAA8504_00808</name>
</gene>
<keyword evidence="3" id="KW-1185">Reference proteome</keyword>